<dbReference type="AlphaFoldDB" id="A0A1J4KTE9"/>
<name>A0A1J4KTE9_9EUKA</name>
<dbReference type="InterPro" id="IPR025533">
    <property type="entry name" value="DUF4419"/>
</dbReference>
<protein>
    <submittedName>
        <fullName evidence="1">Uncharacterized protein</fullName>
    </submittedName>
</protein>
<gene>
    <name evidence="1" type="ORF">TRFO_16972</name>
</gene>
<accession>A0A1J4KTE9</accession>
<dbReference type="EMBL" id="MLAK01000551">
    <property type="protein sequence ID" value="OHT12934.1"/>
    <property type="molecule type" value="Genomic_DNA"/>
</dbReference>
<evidence type="ECO:0000313" key="2">
    <source>
        <dbReference type="Proteomes" id="UP000179807"/>
    </source>
</evidence>
<sequence>MVRYKDRRGYSPSYIDGWICSLYPYDITGERNSLKRIYYQHKIPPEVIHVPMKLAIIDPGKPDEKYNCDIYSGFFGLTQDSKTFNLKPEIGWIMTKQPLNDNVNSQNDFIQEKSREQIMRIIQGLS</sequence>
<dbReference type="VEuPathDB" id="TrichDB:TRFO_16972"/>
<keyword evidence="2" id="KW-1185">Reference proteome</keyword>
<dbReference type="PANTHER" id="PTHR31252">
    <property type="entry name" value="DUF4419 DOMAIN-CONTAINING PROTEIN"/>
    <property type="match status" value="1"/>
</dbReference>
<dbReference type="Proteomes" id="UP000179807">
    <property type="component" value="Unassembled WGS sequence"/>
</dbReference>
<dbReference type="RefSeq" id="XP_068366070.1">
    <property type="nucleotide sequence ID" value="XM_068499307.1"/>
</dbReference>
<dbReference type="GeneID" id="94834011"/>
<dbReference type="PANTHER" id="PTHR31252:SF11">
    <property type="entry name" value="DUF4419 DOMAIN-CONTAINING PROTEIN"/>
    <property type="match status" value="1"/>
</dbReference>
<dbReference type="Pfam" id="PF14388">
    <property type="entry name" value="DUF4419"/>
    <property type="match status" value="1"/>
</dbReference>
<comment type="caution">
    <text evidence="1">The sequence shown here is derived from an EMBL/GenBank/DDBJ whole genome shotgun (WGS) entry which is preliminary data.</text>
</comment>
<dbReference type="OrthoDB" id="10534681at2759"/>
<evidence type="ECO:0000313" key="1">
    <source>
        <dbReference type="EMBL" id="OHT12934.1"/>
    </source>
</evidence>
<reference evidence="1" key="1">
    <citation type="submission" date="2016-10" db="EMBL/GenBank/DDBJ databases">
        <authorList>
            <person name="Benchimol M."/>
            <person name="Almeida L.G."/>
            <person name="Vasconcelos A.T."/>
            <person name="Perreira-Neves A."/>
            <person name="Rosa I.A."/>
            <person name="Tasca T."/>
            <person name="Bogo M.R."/>
            <person name="de Souza W."/>
        </authorList>
    </citation>
    <scope>NUCLEOTIDE SEQUENCE [LARGE SCALE GENOMIC DNA]</scope>
    <source>
        <strain evidence="1">K</strain>
    </source>
</reference>
<proteinExistence type="predicted"/>
<organism evidence="1 2">
    <name type="scientific">Tritrichomonas foetus</name>
    <dbReference type="NCBI Taxonomy" id="1144522"/>
    <lineage>
        <taxon>Eukaryota</taxon>
        <taxon>Metamonada</taxon>
        <taxon>Parabasalia</taxon>
        <taxon>Tritrichomonadida</taxon>
        <taxon>Tritrichomonadidae</taxon>
        <taxon>Tritrichomonas</taxon>
    </lineage>
</organism>